<proteinExistence type="predicted"/>
<feature type="compositionally biased region" description="Polar residues" evidence="1">
    <location>
        <begin position="21"/>
        <end position="39"/>
    </location>
</feature>
<reference evidence="2 3" key="1">
    <citation type="submission" date="2020-07" db="EMBL/GenBank/DDBJ databases">
        <title>Comparative genomics of pyrophilous fungi reveals a link between fire events and developmental genes.</title>
        <authorList>
            <consortium name="DOE Joint Genome Institute"/>
            <person name="Steindorff A.S."/>
            <person name="Carver A."/>
            <person name="Calhoun S."/>
            <person name="Stillman K."/>
            <person name="Liu H."/>
            <person name="Lipzen A."/>
            <person name="Pangilinan J."/>
            <person name="Labutti K."/>
            <person name="Bruns T.D."/>
            <person name="Grigoriev I.V."/>
        </authorList>
    </citation>
    <scope>NUCLEOTIDE SEQUENCE [LARGE SCALE GENOMIC DNA]</scope>
    <source>
        <strain evidence="2 3">CBS 144469</strain>
    </source>
</reference>
<evidence type="ECO:0000313" key="3">
    <source>
        <dbReference type="Proteomes" id="UP000521943"/>
    </source>
</evidence>
<feature type="compositionally biased region" description="Low complexity" evidence="1">
    <location>
        <begin position="40"/>
        <end position="52"/>
    </location>
</feature>
<evidence type="ECO:0000313" key="2">
    <source>
        <dbReference type="EMBL" id="KAF6745925.1"/>
    </source>
</evidence>
<keyword evidence="3" id="KW-1185">Reference proteome</keyword>
<name>A0A8H6LX35_9AGAR</name>
<dbReference type="AlphaFoldDB" id="A0A8H6LX35"/>
<dbReference type="Proteomes" id="UP000521943">
    <property type="component" value="Unassembled WGS sequence"/>
</dbReference>
<comment type="caution">
    <text evidence="2">The sequence shown here is derived from an EMBL/GenBank/DDBJ whole genome shotgun (WGS) entry which is preliminary data.</text>
</comment>
<organism evidence="2 3">
    <name type="scientific">Ephemerocybe angulata</name>
    <dbReference type="NCBI Taxonomy" id="980116"/>
    <lineage>
        <taxon>Eukaryota</taxon>
        <taxon>Fungi</taxon>
        <taxon>Dikarya</taxon>
        <taxon>Basidiomycota</taxon>
        <taxon>Agaricomycotina</taxon>
        <taxon>Agaricomycetes</taxon>
        <taxon>Agaricomycetidae</taxon>
        <taxon>Agaricales</taxon>
        <taxon>Agaricineae</taxon>
        <taxon>Psathyrellaceae</taxon>
        <taxon>Ephemerocybe</taxon>
    </lineage>
</organism>
<evidence type="ECO:0000256" key="1">
    <source>
        <dbReference type="SAM" id="MobiDB-lite"/>
    </source>
</evidence>
<feature type="region of interest" description="Disordered" evidence="1">
    <location>
        <begin position="1"/>
        <end position="85"/>
    </location>
</feature>
<accession>A0A8H6LX35</accession>
<dbReference type="OrthoDB" id="3128464at2759"/>
<gene>
    <name evidence="2" type="ORF">DFP72DRAFT_1076904</name>
</gene>
<dbReference type="EMBL" id="JACGCI010000098">
    <property type="protein sequence ID" value="KAF6745925.1"/>
    <property type="molecule type" value="Genomic_DNA"/>
</dbReference>
<sequence length="203" mass="22400">MDTSMTCPPTLRQESVELRSAQVQTSTCRRSQGCNCQNDSSSRPQIQPSSRPCCPASAVGDAAAPTVQPGDGAAPQIVQGDDQEDYEDMPPLAEGDPMTPTDIAVSAYLRWWRTKDAFFLKASRMIQQQYGAVPEGTLNADCPPLPRVRPAFVAVTAYRRWWKTKDDLYARLMLLAEQAEKPAETQGRGTLHLDILLPMTNLM</sequence>
<protein>
    <submittedName>
        <fullName evidence="2">Uncharacterized protein</fullName>
    </submittedName>
</protein>